<dbReference type="EMBL" id="LPWA01000107">
    <property type="protein sequence ID" value="KUM26299.1"/>
    <property type="molecule type" value="Genomic_DNA"/>
</dbReference>
<evidence type="ECO:0000259" key="1">
    <source>
        <dbReference type="Pfam" id="PF10908"/>
    </source>
</evidence>
<protein>
    <recommendedName>
        <fullName evidence="1">Tlde1 domain-containing protein</fullName>
    </recommendedName>
</protein>
<comment type="caution">
    <text evidence="2">The sequence shown here is derived from an EMBL/GenBank/DDBJ whole genome shotgun (WGS) entry which is preliminary data.</text>
</comment>
<gene>
    <name evidence="2" type="ORF">AU467_22385</name>
</gene>
<sequence>MRSIFGNLFSTGTGPSAGPGTAVYDISAAMVYMPDGQRLEAHSGLGQWLDDPAYVNKKDVGPTPPNTYKLTMRESRFHGVEAIRMTPTTNQKMYGRDGFLAHSYMLRGRYAQSNGCVSFKQYDRFLKAFKQGKVTHLIVVAGRSKPGSQLASNGSGG</sequence>
<accession>A0A101KSW7</accession>
<evidence type="ECO:0000313" key="3">
    <source>
        <dbReference type="Proteomes" id="UP000053176"/>
    </source>
</evidence>
<organism evidence="2 3">
    <name type="scientific">Rhizobium loti</name>
    <name type="common">Mesorhizobium loti</name>
    <dbReference type="NCBI Taxonomy" id="381"/>
    <lineage>
        <taxon>Bacteria</taxon>
        <taxon>Pseudomonadati</taxon>
        <taxon>Pseudomonadota</taxon>
        <taxon>Alphaproteobacteria</taxon>
        <taxon>Hyphomicrobiales</taxon>
        <taxon>Phyllobacteriaceae</taxon>
        <taxon>Mesorhizobium</taxon>
    </lineage>
</organism>
<reference evidence="2 3" key="1">
    <citation type="submission" date="2015-12" db="EMBL/GenBank/DDBJ databases">
        <title>Draft genome sequence of Mesorhizobium sp. UFLA 01-765, a multitolerant efficient symbiont and plant-growth promoting strain isolated from Zn-mining soil using Leucaena leucocephala as a trap plant.</title>
        <authorList>
            <person name="Rangel W.M."/>
            <person name="Thijs S."/>
            <person name="Longatti S.M."/>
            <person name="Moreira F.M."/>
            <person name="Weyens N."/>
            <person name="Vangronsveld J."/>
            <person name="Van Hamme J.D."/>
            <person name="Bottos E.M."/>
            <person name="Rineau F."/>
        </authorList>
    </citation>
    <scope>NUCLEOTIDE SEQUENCE [LARGE SCALE GENOMIC DNA]</scope>
    <source>
        <strain evidence="2 3">UFLA 01-765</strain>
    </source>
</reference>
<evidence type="ECO:0000313" key="2">
    <source>
        <dbReference type="EMBL" id="KUM26299.1"/>
    </source>
</evidence>
<dbReference type="Proteomes" id="UP000053176">
    <property type="component" value="Unassembled WGS sequence"/>
</dbReference>
<feature type="domain" description="Tlde1" evidence="1">
    <location>
        <begin position="38"/>
        <end position="142"/>
    </location>
</feature>
<dbReference type="InterPro" id="IPR021225">
    <property type="entry name" value="Tlde1_dom"/>
</dbReference>
<dbReference type="Pfam" id="PF10908">
    <property type="entry name" value="Tlde1_dom"/>
    <property type="match status" value="1"/>
</dbReference>
<proteinExistence type="predicted"/>
<name>A0A101KSW7_RHILI</name>
<dbReference type="AlphaFoldDB" id="A0A101KSW7"/>